<sequence>MTFAVILSSGCLNLGSTDIPETEPADLPADLNTAILDFSQDVSDLDRVISIDLYNLAEEFSGADTDTDRENIALNYYAKNPWMSNLVYYNAVSDEFIGVPVTIAEENRNFLPTPTEQMFQSSGGTIHYSAVFNPDKGYQELDTAAVHDGNGTYIGYFIILYDFYAILNQHPMMIHKEKSYADYILFVVDESDGKVVYASKPEATGVIISEKSPYYDDQALILPETDKSGAYKYTSRAFYTYNSGLTTEKITAWKNIPAYKRTYKVYLIQELNKPPLTTEKVFAPATAETIDNVIDLFVFSSNFGKEAAIARVNAQHYSTPIYILDMEGKVLASPYKGQTGLNFLNNRGAYGYAYTKGMVNTVLHGGGFVYYAYPIEGTVTSNAAQFSNSYVLPLDDDCFVLGYFSADTDVLIVDQQKREDVVSVSREIIRRAIEEGVDSVAYEINTASRSDAGYFVPSIQSEINEISIMDFNGFVYASIKNPATVGEVVMDYVDVYGGSTTRKEIMLAKSYGGFMVDLTANKTRDGYVDLWLLSVEPIGEEKFVLTSVLIGTYEDLLTPYYEVR</sequence>
<evidence type="ECO:0000313" key="1">
    <source>
        <dbReference type="EMBL" id="MCZ0862502.1"/>
    </source>
</evidence>
<keyword evidence="2" id="KW-1185">Reference proteome</keyword>
<organism evidence="1 2">
    <name type="scientific">Methanocorpusculum vombati</name>
    <dbReference type="NCBI Taxonomy" id="3002864"/>
    <lineage>
        <taxon>Archaea</taxon>
        <taxon>Methanobacteriati</taxon>
        <taxon>Methanobacteriota</taxon>
        <taxon>Stenosarchaea group</taxon>
        <taxon>Methanomicrobia</taxon>
        <taxon>Methanomicrobiales</taxon>
        <taxon>Methanocorpusculaceae</taxon>
        <taxon>Methanocorpusculum</taxon>
    </lineage>
</organism>
<dbReference type="Proteomes" id="UP001141336">
    <property type="component" value="Unassembled WGS sequence"/>
</dbReference>
<gene>
    <name evidence="1" type="ORF">O0S09_04430</name>
</gene>
<reference evidence="1" key="1">
    <citation type="submission" date="2022-12" db="EMBL/GenBank/DDBJ databases">
        <title>Isolation and characterisation of novel Methanocorpusculum spp. from native Australian herbivores indicates the genus is ancestrally host-associated.</title>
        <authorList>
            <person name="Volmer J.G."/>
            <person name="Soo R.M."/>
            <person name="Evans P.N."/>
            <person name="Hoedt E.C."/>
            <person name="Astorga Alsina A.L."/>
            <person name="Woodcroft B.J."/>
            <person name="Tyson G.W."/>
            <person name="Hugenholtz P."/>
            <person name="Morrison M."/>
        </authorList>
    </citation>
    <scope>NUCLEOTIDE SEQUENCE</scope>
    <source>
        <strain evidence="1">CW153</strain>
    </source>
</reference>
<evidence type="ECO:0000313" key="2">
    <source>
        <dbReference type="Proteomes" id="UP001141336"/>
    </source>
</evidence>
<dbReference type="EMBL" id="JAPTGC010000005">
    <property type="protein sequence ID" value="MCZ0862502.1"/>
    <property type="molecule type" value="Genomic_DNA"/>
</dbReference>
<name>A0ABT4IL92_9EURY</name>
<protein>
    <recommendedName>
        <fullName evidence="3">Cache domain-containing protein</fullName>
    </recommendedName>
</protein>
<dbReference type="Gene3D" id="3.30.450.20">
    <property type="entry name" value="PAS domain"/>
    <property type="match status" value="1"/>
</dbReference>
<comment type="caution">
    <text evidence="1">The sequence shown here is derived from an EMBL/GenBank/DDBJ whole genome shotgun (WGS) entry which is preliminary data.</text>
</comment>
<evidence type="ECO:0008006" key="3">
    <source>
        <dbReference type="Google" id="ProtNLM"/>
    </source>
</evidence>
<accession>A0ABT4IL92</accession>
<proteinExistence type="predicted"/>